<dbReference type="CDD" id="cd00082">
    <property type="entry name" value="HisKA"/>
    <property type="match status" value="1"/>
</dbReference>
<evidence type="ECO:0000256" key="6">
    <source>
        <dbReference type="ARBA" id="ARBA00023012"/>
    </source>
</evidence>
<dbReference type="SMART" id="SM00388">
    <property type="entry name" value="HisKA"/>
    <property type="match status" value="1"/>
</dbReference>
<dbReference type="SMART" id="SM00448">
    <property type="entry name" value="REC"/>
    <property type="match status" value="1"/>
</dbReference>
<comment type="catalytic activity">
    <reaction evidence="1">
        <text>ATP + protein L-histidine = ADP + protein N-phospho-L-histidine.</text>
        <dbReference type="EC" id="2.7.13.3"/>
    </reaction>
</comment>
<keyword evidence="8" id="KW-0175">Coiled coil</keyword>
<dbReference type="Pfam" id="PF00072">
    <property type="entry name" value="Response_reg"/>
    <property type="match status" value="1"/>
</dbReference>
<evidence type="ECO:0000256" key="4">
    <source>
        <dbReference type="ARBA" id="ARBA00022679"/>
    </source>
</evidence>
<dbReference type="PRINTS" id="PR00344">
    <property type="entry name" value="BCTRLSENSOR"/>
</dbReference>
<feature type="domain" description="Histidine kinase" evidence="9">
    <location>
        <begin position="382"/>
        <end position="606"/>
    </location>
</feature>
<dbReference type="PANTHER" id="PTHR43047:SF63">
    <property type="entry name" value="HISTIDINE KINASE"/>
    <property type="match status" value="1"/>
</dbReference>
<evidence type="ECO:0000259" key="10">
    <source>
        <dbReference type="PROSITE" id="PS50110"/>
    </source>
</evidence>
<protein>
    <recommendedName>
        <fullName evidence="2">histidine kinase</fullName>
        <ecNumber evidence="2">2.7.13.3</ecNumber>
    </recommendedName>
</protein>
<comment type="caution">
    <text evidence="11">The sequence shown here is derived from an EMBL/GenBank/DDBJ whole genome shotgun (WGS) entry which is preliminary data.</text>
</comment>
<sequence length="621" mass="70039">MAKNFLVLVVDDDAVERMRVCQCLKDTDELVEFYEASDLAETLVILQEQKLDCVFLDESLLDAQGLVLLERLSAVDMQVPIVVLTNQEDEATFAQLLKAGVSDYVSKAKVSSLLKSNLAHLMRLYRTKKQVFLESESEKDDRLISWDNLSVNLGEETDSQLKMNEKLRRAIGILGQQQQQLRTLQRLTNLLNQRLANLSNLLQLMVQSVCDVIPTAQFALLVLHNPQCNRLMLTVTTGIGTEKLRIEDAFGKGEGWLAKVAVTGFSQHIQGRDDLPACVYAVPIESAQAGRLGLLAIGNWDNSNAFTKEEQKLLIAVGEQAAIAINNARIIRILEEREERLAVQNEILVKQNEELENQRQQIHLQNLQLLEAAKLKSQFLATVSHELRTPMNAVIGFSQLLLRQIKNNTSNSQFSREQMSMLERILNNGKHLLELINDILDLSKIEAGRMDLQRQQFNLESLVKEAIEEVRLSAEEKHINLQLTINLSNPIIINDSYRLKQVLMNLLSNAIKFTSVGKVELEVFEIDSLQLAIRVTDTGIGIAEEHLKNIFQEFWQVDQSFTKTHYGTGLGLAIIKSLVELMKGKVSVTSELGKGSCFQVEIPRHIPPLNYTNNCGRRVLK</sequence>
<gene>
    <name evidence="11" type="ORF">ACE1CA_34495</name>
</gene>
<dbReference type="PANTHER" id="PTHR43047">
    <property type="entry name" value="TWO-COMPONENT HISTIDINE PROTEIN KINASE"/>
    <property type="match status" value="1"/>
</dbReference>
<dbReference type="Gene3D" id="1.10.287.130">
    <property type="match status" value="1"/>
</dbReference>
<dbReference type="Pfam" id="PF00512">
    <property type="entry name" value="HisKA"/>
    <property type="match status" value="1"/>
</dbReference>
<evidence type="ECO:0000259" key="9">
    <source>
        <dbReference type="PROSITE" id="PS50109"/>
    </source>
</evidence>
<dbReference type="SUPFAM" id="SSF52172">
    <property type="entry name" value="CheY-like"/>
    <property type="match status" value="1"/>
</dbReference>
<keyword evidence="11" id="KW-0547">Nucleotide-binding</keyword>
<dbReference type="SMART" id="SM00387">
    <property type="entry name" value="HATPase_c"/>
    <property type="match status" value="1"/>
</dbReference>
<keyword evidence="12" id="KW-1185">Reference proteome</keyword>
<dbReference type="InterPro" id="IPR036890">
    <property type="entry name" value="HATPase_C_sf"/>
</dbReference>
<proteinExistence type="predicted"/>
<dbReference type="RefSeq" id="WP_413281895.1">
    <property type="nucleotide sequence ID" value="NZ_JBHFNT010000317.1"/>
</dbReference>
<dbReference type="InterPro" id="IPR003661">
    <property type="entry name" value="HisK_dim/P_dom"/>
</dbReference>
<feature type="coiled-coil region" evidence="8">
    <location>
        <begin position="334"/>
        <end position="372"/>
    </location>
</feature>
<dbReference type="CDD" id="cd16922">
    <property type="entry name" value="HATPase_EvgS-ArcB-TorS-like"/>
    <property type="match status" value="1"/>
</dbReference>
<dbReference type="PROSITE" id="PS50110">
    <property type="entry name" value="RESPONSE_REGULATORY"/>
    <property type="match status" value="1"/>
</dbReference>
<dbReference type="EMBL" id="JBHFNT010000317">
    <property type="protein sequence ID" value="MFB2839630.1"/>
    <property type="molecule type" value="Genomic_DNA"/>
</dbReference>
<dbReference type="InterPro" id="IPR003594">
    <property type="entry name" value="HATPase_dom"/>
</dbReference>
<evidence type="ECO:0000256" key="8">
    <source>
        <dbReference type="SAM" id="Coils"/>
    </source>
</evidence>
<dbReference type="Gene3D" id="3.30.450.40">
    <property type="match status" value="1"/>
</dbReference>
<keyword evidence="11" id="KW-0067">ATP-binding</keyword>
<evidence type="ECO:0000313" key="12">
    <source>
        <dbReference type="Proteomes" id="UP001576780"/>
    </source>
</evidence>
<keyword evidence="6" id="KW-0902">Two-component regulatory system</keyword>
<keyword evidence="4" id="KW-0808">Transferase</keyword>
<evidence type="ECO:0000256" key="3">
    <source>
        <dbReference type="ARBA" id="ARBA00022553"/>
    </source>
</evidence>
<accession>A0ABV4WWY7</accession>
<feature type="domain" description="Response regulatory" evidence="10">
    <location>
        <begin position="6"/>
        <end position="122"/>
    </location>
</feature>
<dbReference type="PROSITE" id="PS50109">
    <property type="entry name" value="HIS_KIN"/>
    <property type="match status" value="1"/>
</dbReference>
<dbReference type="CDD" id="cd00156">
    <property type="entry name" value="REC"/>
    <property type="match status" value="1"/>
</dbReference>
<evidence type="ECO:0000313" key="11">
    <source>
        <dbReference type="EMBL" id="MFB2839630.1"/>
    </source>
</evidence>
<dbReference type="Gene3D" id="3.30.565.10">
    <property type="entry name" value="Histidine kinase-like ATPase, C-terminal domain"/>
    <property type="match status" value="1"/>
</dbReference>
<evidence type="ECO:0000256" key="1">
    <source>
        <dbReference type="ARBA" id="ARBA00000085"/>
    </source>
</evidence>
<dbReference type="InterPro" id="IPR005467">
    <property type="entry name" value="His_kinase_dom"/>
</dbReference>
<dbReference type="SUPFAM" id="SSF47384">
    <property type="entry name" value="Homodimeric domain of signal transducing histidine kinase"/>
    <property type="match status" value="1"/>
</dbReference>
<dbReference type="GO" id="GO:0005524">
    <property type="term" value="F:ATP binding"/>
    <property type="evidence" value="ECO:0007669"/>
    <property type="project" value="UniProtKB-KW"/>
</dbReference>
<feature type="modified residue" description="4-aspartylphosphate" evidence="7">
    <location>
        <position position="57"/>
    </location>
</feature>
<evidence type="ECO:0000256" key="7">
    <source>
        <dbReference type="PROSITE-ProRule" id="PRU00169"/>
    </source>
</evidence>
<evidence type="ECO:0000256" key="2">
    <source>
        <dbReference type="ARBA" id="ARBA00012438"/>
    </source>
</evidence>
<dbReference type="Pfam" id="PF02518">
    <property type="entry name" value="HATPase_c"/>
    <property type="match status" value="1"/>
</dbReference>
<dbReference type="InterPro" id="IPR011006">
    <property type="entry name" value="CheY-like_superfamily"/>
</dbReference>
<dbReference type="SUPFAM" id="SSF55781">
    <property type="entry name" value="GAF domain-like"/>
    <property type="match status" value="1"/>
</dbReference>
<evidence type="ECO:0000256" key="5">
    <source>
        <dbReference type="ARBA" id="ARBA00022777"/>
    </source>
</evidence>
<dbReference type="Proteomes" id="UP001576780">
    <property type="component" value="Unassembled WGS sequence"/>
</dbReference>
<dbReference type="SUPFAM" id="SSF55874">
    <property type="entry name" value="ATPase domain of HSP90 chaperone/DNA topoisomerase II/histidine kinase"/>
    <property type="match status" value="1"/>
</dbReference>
<keyword evidence="5" id="KW-0418">Kinase</keyword>
<keyword evidence="3 7" id="KW-0597">Phosphoprotein</keyword>
<dbReference type="InterPro" id="IPR036097">
    <property type="entry name" value="HisK_dim/P_sf"/>
</dbReference>
<organism evidence="11 12">
    <name type="scientific">Floridaenema evergladense BLCC-F167</name>
    <dbReference type="NCBI Taxonomy" id="3153639"/>
    <lineage>
        <taxon>Bacteria</taxon>
        <taxon>Bacillati</taxon>
        <taxon>Cyanobacteriota</taxon>
        <taxon>Cyanophyceae</taxon>
        <taxon>Oscillatoriophycideae</taxon>
        <taxon>Aerosakkonematales</taxon>
        <taxon>Aerosakkonemataceae</taxon>
        <taxon>Floridanema</taxon>
        <taxon>Floridanema evergladense</taxon>
    </lineage>
</organism>
<dbReference type="Gene3D" id="3.40.50.2300">
    <property type="match status" value="1"/>
</dbReference>
<name>A0ABV4WWY7_9CYAN</name>
<dbReference type="InterPro" id="IPR004358">
    <property type="entry name" value="Sig_transdc_His_kin-like_C"/>
</dbReference>
<dbReference type="EC" id="2.7.13.3" evidence="2"/>
<reference evidence="11 12" key="1">
    <citation type="submission" date="2024-09" db="EMBL/GenBank/DDBJ databases">
        <title>Floridaenema gen nov. (Aerosakkonemataceae, Aerosakkonematales ord. nov., Cyanobacteria) from benthic tropical and subtropical fresh waters, with the description of four new species.</title>
        <authorList>
            <person name="Moretto J.A."/>
            <person name="Berthold D.E."/>
            <person name="Lefler F.W."/>
            <person name="Huang I.-S."/>
            <person name="Laughinghouse H. IV."/>
        </authorList>
    </citation>
    <scope>NUCLEOTIDE SEQUENCE [LARGE SCALE GENOMIC DNA]</scope>
    <source>
        <strain evidence="11 12">BLCC-F167</strain>
    </source>
</reference>
<dbReference type="InterPro" id="IPR001789">
    <property type="entry name" value="Sig_transdc_resp-reg_receiver"/>
</dbReference>
<dbReference type="InterPro" id="IPR029016">
    <property type="entry name" value="GAF-like_dom_sf"/>
</dbReference>